<proteinExistence type="predicted"/>
<feature type="region of interest" description="Disordered" evidence="1">
    <location>
        <begin position="1"/>
        <end position="30"/>
    </location>
</feature>
<protein>
    <submittedName>
        <fullName evidence="2">Uncharacterized protein</fullName>
    </submittedName>
</protein>
<evidence type="ECO:0000313" key="2">
    <source>
        <dbReference type="EMBL" id="TQE27295.1"/>
    </source>
</evidence>
<gene>
    <name evidence="2" type="ORF">Sipo8835_27620</name>
</gene>
<accession>A0AAE8W084</accession>
<evidence type="ECO:0000313" key="3">
    <source>
        <dbReference type="Proteomes" id="UP000318720"/>
    </source>
</evidence>
<dbReference type="Proteomes" id="UP000318720">
    <property type="component" value="Unassembled WGS sequence"/>
</dbReference>
<name>A0AAE8W084_9ACTN</name>
<organism evidence="2 3">
    <name type="scientific">Streptomyces ipomoeae</name>
    <dbReference type="NCBI Taxonomy" id="103232"/>
    <lineage>
        <taxon>Bacteria</taxon>
        <taxon>Bacillati</taxon>
        <taxon>Actinomycetota</taxon>
        <taxon>Actinomycetes</taxon>
        <taxon>Kitasatosporales</taxon>
        <taxon>Streptomycetaceae</taxon>
        <taxon>Streptomyces</taxon>
    </lineage>
</organism>
<dbReference type="EMBL" id="SPAZ01000229">
    <property type="protein sequence ID" value="TQE27295.1"/>
    <property type="molecule type" value="Genomic_DNA"/>
</dbReference>
<comment type="caution">
    <text evidence="2">The sequence shown here is derived from an EMBL/GenBank/DDBJ whole genome shotgun (WGS) entry which is preliminary data.</text>
</comment>
<dbReference type="RefSeq" id="WP_141584147.1">
    <property type="nucleotide sequence ID" value="NZ_SPAZ01000229.1"/>
</dbReference>
<sequence length="88" mass="9706">MFGPPKSGRTSRSTVPEASRTAHDTYPSPGMWGAILAGARRRRAPHLWPSPELPAVEDDAITSVLVRAYVLQEDERTRRLASPLRGAR</sequence>
<reference evidence="2 3" key="1">
    <citation type="submission" date="2019-03" db="EMBL/GenBank/DDBJ databases">
        <title>Comparative genomic analyses of the sweetpotato soil rot pathogen, Streptomyces ipomoeae.</title>
        <authorList>
            <person name="Ruschel Soares N."/>
            <person name="Badger J.H."/>
            <person name="Huguet-Tapia J.C."/>
            <person name="Clark C.A."/>
            <person name="Pettis G.S."/>
        </authorList>
    </citation>
    <scope>NUCLEOTIDE SEQUENCE [LARGE SCALE GENOMIC DNA]</scope>
    <source>
        <strain evidence="2 3">88-35</strain>
    </source>
</reference>
<dbReference type="AlphaFoldDB" id="A0AAE8W084"/>
<evidence type="ECO:0000256" key="1">
    <source>
        <dbReference type="SAM" id="MobiDB-lite"/>
    </source>
</evidence>